<dbReference type="Gene3D" id="2.40.10.120">
    <property type="match status" value="1"/>
</dbReference>
<keyword evidence="1 5" id="KW-0645">Protease</keyword>
<feature type="signal peptide" evidence="3">
    <location>
        <begin position="1"/>
        <end position="27"/>
    </location>
</feature>
<evidence type="ECO:0000313" key="6">
    <source>
        <dbReference type="Proteomes" id="UP000194003"/>
    </source>
</evidence>
<dbReference type="PROSITE" id="PS50106">
    <property type="entry name" value="PDZ"/>
    <property type="match status" value="1"/>
</dbReference>
<evidence type="ECO:0000256" key="2">
    <source>
        <dbReference type="ARBA" id="ARBA00022801"/>
    </source>
</evidence>
<dbReference type="STRING" id="1434232.MAIT1_02121"/>
<evidence type="ECO:0000256" key="1">
    <source>
        <dbReference type="ARBA" id="ARBA00022670"/>
    </source>
</evidence>
<evidence type="ECO:0000256" key="3">
    <source>
        <dbReference type="SAM" id="SignalP"/>
    </source>
</evidence>
<evidence type="ECO:0000259" key="4">
    <source>
        <dbReference type="PROSITE" id="PS50106"/>
    </source>
</evidence>
<dbReference type="Pfam" id="PF00595">
    <property type="entry name" value="PDZ"/>
    <property type="match status" value="1"/>
</dbReference>
<dbReference type="EMBL" id="LVJN01000020">
    <property type="protein sequence ID" value="OSM02040.1"/>
    <property type="molecule type" value="Genomic_DNA"/>
</dbReference>
<dbReference type="PANTHER" id="PTHR43343">
    <property type="entry name" value="PEPTIDASE S12"/>
    <property type="match status" value="1"/>
</dbReference>
<reference evidence="5 6" key="1">
    <citation type="journal article" date="2016" name="BMC Genomics">
        <title>Combined genomic and structural analyses of a cultured magnetotactic bacterium reveals its niche adaptation to a dynamic environment.</title>
        <authorList>
            <person name="Araujo A.C."/>
            <person name="Morillo V."/>
            <person name="Cypriano J."/>
            <person name="Teixeira L.C."/>
            <person name="Leao P."/>
            <person name="Lyra S."/>
            <person name="Almeida L.G."/>
            <person name="Bazylinski D.A."/>
            <person name="Vasconcellos A.T."/>
            <person name="Abreu F."/>
            <person name="Lins U."/>
        </authorList>
    </citation>
    <scope>NUCLEOTIDE SEQUENCE [LARGE SCALE GENOMIC DNA]</scope>
    <source>
        <strain evidence="5 6">IT-1</strain>
    </source>
</reference>
<dbReference type="GO" id="GO:0006508">
    <property type="term" value="P:proteolysis"/>
    <property type="evidence" value="ECO:0007669"/>
    <property type="project" value="UniProtKB-KW"/>
</dbReference>
<dbReference type="Proteomes" id="UP000194003">
    <property type="component" value="Unassembled WGS sequence"/>
</dbReference>
<keyword evidence="2" id="KW-0378">Hydrolase</keyword>
<dbReference type="SMART" id="SM00228">
    <property type="entry name" value="PDZ"/>
    <property type="match status" value="2"/>
</dbReference>
<gene>
    <name evidence="5" type="ORF">MAIT1_02121</name>
</gene>
<dbReference type="PRINTS" id="PR00834">
    <property type="entry name" value="PROTEASES2C"/>
</dbReference>
<protein>
    <submittedName>
        <fullName evidence="5">Putative serine protease</fullName>
    </submittedName>
</protein>
<dbReference type="SUPFAM" id="SSF50494">
    <property type="entry name" value="Trypsin-like serine proteases"/>
    <property type="match status" value="1"/>
</dbReference>
<dbReference type="Gene3D" id="2.30.42.10">
    <property type="match status" value="1"/>
</dbReference>
<evidence type="ECO:0000313" key="5">
    <source>
        <dbReference type="EMBL" id="OSM02040.1"/>
    </source>
</evidence>
<organism evidence="5 6">
    <name type="scientific">Magnetofaba australis IT-1</name>
    <dbReference type="NCBI Taxonomy" id="1434232"/>
    <lineage>
        <taxon>Bacteria</taxon>
        <taxon>Pseudomonadati</taxon>
        <taxon>Pseudomonadota</taxon>
        <taxon>Magnetococcia</taxon>
        <taxon>Magnetococcales</taxon>
        <taxon>Magnetococcaceae</taxon>
        <taxon>Magnetofaba</taxon>
    </lineage>
</organism>
<name>A0A1Y2K1Y0_9PROT</name>
<keyword evidence="6" id="KW-1185">Reference proteome</keyword>
<dbReference type="PANTHER" id="PTHR43343:SF3">
    <property type="entry name" value="PROTEASE DO-LIKE 8, CHLOROPLASTIC"/>
    <property type="match status" value="1"/>
</dbReference>
<dbReference type="GO" id="GO:0004252">
    <property type="term" value="F:serine-type endopeptidase activity"/>
    <property type="evidence" value="ECO:0007669"/>
    <property type="project" value="InterPro"/>
</dbReference>
<dbReference type="SUPFAM" id="SSF50156">
    <property type="entry name" value="PDZ domain-like"/>
    <property type="match status" value="2"/>
</dbReference>
<dbReference type="Gene3D" id="3.20.190.20">
    <property type="match status" value="1"/>
</dbReference>
<dbReference type="InterPro" id="IPR001478">
    <property type="entry name" value="PDZ"/>
</dbReference>
<dbReference type="OrthoDB" id="9758917at2"/>
<comment type="caution">
    <text evidence="5">The sequence shown here is derived from an EMBL/GenBank/DDBJ whole genome shotgun (WGS) entry which is preliminary data.</text>
</comment>
<dbReference type="InterPro" id="IPR036034">
    <property type="entry name" value="PDZ_sf"/>
</dbReference>
<dbReference type="InterPro" id="IPR001940">
    <property type="entry name" value="Peptidase_S1C"/>
</dbReference>
<accession>A0A1Y2K1Y0</accession>
<sequence>MLSTSWFLRVLTPLAALFVALISTAQAAPGLDWAEIVSRYRDGVVRVTSHATRQSVLQPFLGPEPTGATRGAAFFIDDAGHLLTNAHVLGGVQVNKEGVFIRQPASIVLTTPRSGFDRFEAQLVAIFEKGDVALLKLKEYERERFLKMHGGKITVLKLADSDQLAAGEGVVALGYPTEHLTVTEGIVSGFTRSASGVYQFIQTNSALNPGNSGGPSLDGQGGVIGINSKVRRKSENIGFIIPINAIKSLLPGLREGQAQFPALGIGWRGMDANTAEFLGMPEKRGILLTRVEPGGAADAAGLRRLDVITQLGDSPINFRAIGQLPNGRQMGLAPLLRRYANGQTLPLRFYRDGALQQTDVTLQPYPEQAIGDLRLGDPIDYEIWGGAVFQPLNVKILSYLTKYRGGGLVEWLAPYRLSENRGRARVVITHVFDNSPVHRSRKLGVGDVILSANGEPIETLADLRAQLARPEPIAGGSGENRAQRFVTLEVEDGSFAAFSRHDVARNEARLKMIYGYERNRPAFAESDDGE</sequence>
<feature type="domain" description="PDZ" evidence="4">
    <location>
        <begin position="397"/>
        <end position="465"/>
    </location>
</feature>
<dbReference type="RefSeq" id="WP_158089546.1">
    <property type="nucleotide sequence ID" value="NZ_LVJN01000020.1"/>
</dbReference>
<keyword evidence="3" id="KW-0732">Signal</keyword>
<proteinExistence type="predicted"/>
<dbReference type="InterPro" id="IPR051201">
    <property type="entry name" value="Chloro_Bact_Ser_Proteases"/>
</dbReference>
<feature type="chain" id="PRO_5013005696" evidence="3">
    <location>
        <begin position="28"/>
        <end position="530"/>
    </location>
</feature>
<dbReference type="Pfam" id="PF13365">
    <property type="entry name" value="Trypsin_2"/>
    <property type="match status" value="1"/>
</dbReference>
<dbReference type="InterPro" id="IPR009003">
    <property type="entry name" value="Peptidase_S1_PA"/>
</dbReference>
<dbReference type="InterPro" id="IPR046449">
    <property type="entry name" value="DEGP_PDZ_sf"/>
</dbReference>
<dbReference type="AlphaFoldDB" id="A0A1Y2K1Y0"/>